<dbReference type="PANTHER" id="PTHR43461">
    <property type="entry name" value="TRANSMEMBRANE PROTEIN 256"/>
    <property type="match status" value="1"/>
</dbReference>
<gene>
    <name evidence="6" type="ORF">INT44_001643</name>
</gene>
<keyword evidence="2 5" id="KW-0812">Transmembrane</keyword>
<keyword evidence="3 5" id="KW-1133">Transmembrane helix</keyword>
<dbReference type="Pfam" id="PF04241">
    <property type="entry name" value="DUF423"/>
    <property type="match status" value="1"/>
</dbReference>
<evidence type="ECO:0000313" key="6">
    <source>
        <dbReference type="EMBL" id="KAG2178491.1"/>
    </source>
</evidence>
<evidence type="ECO:0000256" key="1">
    <source>
        <dbReference type="ARBA" id="ARBA00004141"/>
    </source>
</evidence>
<organism evidence="6 7">
    <name type="scientific">Umbelopsis vinacea</name>
    <dbReference type="NCBI Taxonomy" id="44442"/>
    <lineage>
        <taxon>Eukaryota</taxon>
        <taxon>Fungi</taxon>
        <taxon>Fungi incertae sedis</taxon>
        <taxon>Mucoromycota</taxon>
        <taxon>Mucoromycotina</taxon>
        <taxon>Umbelopsidomycetes</taxon>
        <taxon>Umbelopsidales</taxon>
        <taxon>Umbelopsidaceae</taxon>
        <taxon>Umbelopsis</taxon>
    </lineage>
</organism>
<evidence type="ECO:0000256" key="4">
    <source>
        <dbReference type="ARBA" id="ARBA00023136"/>
    </source>
</evidence>
<dbReference type="OrthoDB" id="269173at2759"/>
<evidence type="ECO:0000256" key="2">
    <source>
        <dbReference type="ARBA" id="ARBA00022692"/>
    </source>
</evidence>
<dbReference type="EMBL" id="JAEPRA010000011">
    <property type="protein sequence ID" value="KAG2178491.1"/>
    <property type="molecule type" value="Genomic_DNA"/>
</dbReference>
<keyword evidence="7" id="KW-1185">Reference proteome</keyword>
<evidence type="ECO:0008006" key="8">
    <source>
        <dbReference type="Google" id="ProtNLM"/>
    </source>
</evidence>
<evidence type="ECO:0000313" key="7">
    <source>
        <dbReference type="Proteomes" id="UP000612746"/>
    </source>
</evidence>
<keyword evidence="4 5" id="KW-0472">Membrane</keyword>
<proteinExistence type="predicted"/>
<feature type="transmembrane region" description="Helical" evidence="5">
    <location>
        <begin position="69"/>
        <end position="90"/>
    </location>
</feature>
<sequence length="118" mass="12376">MASTFYWKAGATLGITAVALGAFGAHGLAKHVNNDPKKLKSWEMAANYQLAHAIALLVVSSAPRAVNRYAAPLMLGGTLAFSGTIYALTLNRDQFKFLGPVTPLGGLAMMAGWAALLL</sequence>
<name>A0A8H7UAL8_9FUNG</name>
<dbReference type="PANTHER" id="PTHR43461:SF1">
    <property type="entry name" value="TRANSMEMBRANE PROTEIN 256"/>
    <property type="match status" value="1"/>
</dbReference>
<feature type="transmembrane region" description="Helical" evidence="5">
    <location>
        <begin position="97"/>
        <end position="116"/>
    </location>
</feature>
<reference evidence="6" key="1">
    <citation type="submission" date="2020-12" db="EMBL/GenBank/DDBJ databases">
        <title>Metabolic potential, ecology and presence of endohyphal bacteria is reflected in genomic diversity of Mucoromycotina.</title>
        <authorList>
            <person name="Muszewska A."/>
            <person name="Okrasinska A."/>
            <person name="Steczkiewicz K."/>
            <person name="Drgas O."/>
            <person name="Orlowska M."/>
            <person name="Perlinska-Lenart U."/>
            <person name="Aleksandrzak-Piekarczyk T."/>
            <person name="Szatraj K."/>
            <person name="Zielenkiewicz U."/>
            <person name="Pilsyk S."/>
            <person name="Malc E."/>
            <person name="Mieczkowski P."/>
            <person name="Kruszewska J.S."/>
            <person name="Biernat P."/>
            <person name="Pawlowska J."/>
        </authorList>
    </citation>
    <scope>NUCLEOTIDE SEQUENCE</scope>
    <source>
        <strain evidence="6">WA0000051536</strain>
    </source>
</reference>
<comment type="subcellular location">
    <subcellularLocation>
        <location evidence="1">Membrane</location>
        <topology evidence="1">Multi-pass membrane protein</topology>
    </subcellularLocation>
</comment>
<feature type="transmembrane region" description="Helical" evidence="5">
    <location>
        <begin position="6"/>
        <end position="25"/>
    </location>
</feature>
<dbReference type="AlphaFoldDB" id="A0A8H7UAL8"/>
<comment type="caution">
    <text evidence="6">The sequence shown here is derived from an EMBL/GenBank/DDBJ whole genome shotgun (WGS) entry which is preliminary data.</text>
</comment>
<evidence type="ECO:0000256" key="5">
    <source>
        <dbReference type="SAM" id="Phobius"/>
    </source>
</evidence>
<accession>A0A8H7UAL8</accession>
<protein>
    <recommendedName>
        <fullName evidence="8">DUF423-domain-containing protein</fullName>
    </recommendedName>
</protein>
<dbReference type="GO" id="GO:0016020">
    <property type="term" value="C:membrane"/>
    <property type="evidence" value="ECO:0007669"/>
    <property type="project" value="UniProtKB-SubCell"/>
</dbReference>
<dbReference type="InterPro" id="IPR006696">
    <property type="entry name" value="DUF423"/>
</dbReference>
<dbReference type="Proteomes" id="UP000612746">
    <property type="component" value="Unassembled WGS sequence"/>
</dbReference>
<evidence type="ECO:0000256" key="3">
    <source>
        <dbReference type="ARBA" id="ARBA00022989"/>
    </source>
</evidence>